<dbReference type="Pfam" id="PF17963">
    <property type="entry name" value="Big_9"/>
    <property type="match status" value="2"/>
</dbReference>
<feature type="region of interest" description="Disordered" evidence="1">
    <location>
        <begin position="1419"/>
        <end position="1439"/>
    </location>
</feature>
<evidence type="ECO:0000313" key="3">
    <source>
        <dbReference type="EMBL" id="OZI23986.1"/>
    </source>
</evidence>
<dbReference type="NCBIfam" id="NF033682">
    <property type="entry name" value="retention_LapA"/>
    <property type="match status" value="1"/>
</dbReference>
<feature type="region of interest" description="Disordered" evidence="1">
    <location>
        <begin position="994"/>
        <end position="1015"/>
    </location>
</feature>
<dbReference type="EMBL" id="NEVJ01000002">
    <property type="protein sequence ID" value="OZI23986.1"/>
    <property type="molecule type" value="Genomic_DNA"/>
</dbReference>
<proteinExistence type="predicted"/>
<feature type="non-terminal residue" evidence="3">
    <location>
        <position position="1954"/>
    </location>
</feature>
<dbReference type="PANTHER" id="PTHR14139:SF2">
    <property type="entry name" value="CALSYNTENIN-1"/>
    <property type="match status" value="1"/>
</dbReference>
<dbReference type="RefSeq" id="WP_143277411.1">
    <property type="nucleotide sequence ID" value="NZ_NEVJ01000002.1"/>
</dbReference>
<evidence type="ECO:0000256" key="1">
    <source>
        <dbReference type="SAM" id="MobiDB-lite"/>
    </source>
</evidence>
<dbReference type="InterPro" id="IPR040853">
    <property type="entry name" value="RapA2_cadherin-like"/>
</dbReference>
<feature type="region of interest" description="Disordered" evidence="1">
    <location>
        <begin position="1630"/>
        <end position="1659"/>
    </location>
</feature>
<dbReference type="InterPro" id="IPR010221">
    <property type="entry name" value="VCBS_dom"/>
</dbReference>
<dbReference type="NCBIfam" id="TIGR01965">
    <property type="entry name" value="VCBS_repeat"/>
    <property type="match status" value="15"/>
</dbReference>
<dbReference type="OrthoDB" id="8622300at2"/>
<reference evidence="3" key="1">
    <citation type="submission" date="2017-05" db="EMBL/GenBank/DDBJ databases">
        <title>Complete and WGS of Bordetella genogroups.</title>
        <authorList>
            <person name="Spilker T."/>
            <person name="Lipuma J."/>
        </authorList>
    </citation>
    <scope>NUCLEOTIDE SEQUENCE</scope>
    <source>
        <strain evidence="3">AU21707</strain>
    </source>
</reference>
<dbReference type="Gene3D" id="2.60.40.10">
    <property type="entry name" value="Immunoglobulins"/>
    <property type="match status" value="9"/>
</dbReference>
<comment type="caution">
    <text evidence="3">The sequence shown here is derived from an EMBL/GenBank/DDBJ whole genome shotgun (WGS) entry which is preliminary data.</text>
</comment>
<feature type="region of interest" description="Disordered" evidence="1">
    <location>
        <begin position="172"/>
        <end position="224"/>
    </location>
</feature>
<dbReference type="GO" id="GO:0005509">
    <property type="term" value="F:calcium ion binding"/>
    <property type="evidence" value="ECO:0007669"/>
    <property type="project" value="InterPro"/>
</dbReference>
<protein>
    <recommendedName>
        <fullName evidence="2">Dystroglycan-type cadherin-like domain-containing protein</fullName>
    </recommendedName>
</protein>
<keyword evidence="4" id="KW-1185">Reference proteome</keyword>
<feature type="region of interest" description="Disordered" evidence="1">
    <location>
        <begin position="1849"/>
        <end position="1868"/>
    </location>
</feature>
<evidence type="ECO:0000259" key="2">
    <source>
        <dbReference type="SMART" id="SM00736"/>
    </source>
</evidence>
<evidence type="ECO:0000313" key="4">
    <source>
        <dbReference type="Proteomes" id="UP000216857"/>
    </source>
</evidence>
<dbReference type="Pfam" id="PF17803">
    <property type="entry name" value="Cadherin_4"/>
    <property type="match status" value="12"/>
</dbReference>
<dbReference type="SMART" id="SM00736">
    <property type="entry name" value="CADG"/>
    <property type="match status" value="1"/>
</dbReference>
<organism evidence="3 4">
    <name type="scientific">Bordetella genomosp. 9</name>
    <dbReference type="NCBI Taxonomy" id="1416803"/>
    <lineage>
        <taxon>Bacteria</taxon>
        <taxon>Pseudomonadati</taxon>
        <taxon>Pseudomonadota</taxon>
        <taxon>Betaproteobacteria</taxon>
        <taxon>Burkholderiales</taxon>
        <taxon>Alcaligenaceae</taxon>
        <taxon>Bordetella</taxon>
    </lineage>
</organism>
<accession>A0A261RG33</accession>
<dbReference type="InterPro" id="IPR006644">
    <property type="entry name" value="Cadg"/>
</dbReference>
<dbReference type="SUPFAM" id="SSF49313">
    <property type="entry name" value="Cadherin-like"/>
    <property type="match status" value="1"/>
</dbReference>
<feature type="compositionally biased region" description="Low complexity" evidence="1">
    <location>
        <begin position="176"/>
        <end position="222"/>
    </location>
</feature>
<gene>
    <name evidence="3" type="ORF">CAL26_11325</name>
</gene>
<feature type="domain" description="Dystroglycan-type cadherin-like" evidence="2">
    <location>
        <begin position="344"/>
        <end position="444"/>
    </location>
</feature>
<dbReference type="Proteomes" id="UP000216857">
    <property type="component" value="Unassembled WGS sequence"/>
</dbReference>
<dbReference type="PANTHER" id="PTHR14139">
    <property type="entry name" value="CALSYNTENIN"/>
    <property type="match status" value="1"/>
</dbReference>
<dbReference type="Pfam" id="PF05345">
    <property type="entry name" value="He_PIG"/>
    <property type="match status" value="1"/>
</dbReference>
<feature type="region of interest" description="Disordered" evidence="1">
    <location>
        <begin position="1206"/>
        <end position="1225"/>
    </location>
</feature>
<dbReference type="InterPro" id="IPR047777">
    <property type="entry name" value="LapA-like_RM"/>
</dbReference>
<feature type="region of interest" description="Disordered" evidence="1">
    <location>
        <begin position="101"/>
        <end position="121"/>
    </location>
</feature>
<dbReference type="InterPro" id="IPR013783">
    <property type="entry name" value="Ig-like_fold"/>
</dbReference>
<dbReference type="InterPro" id="IPR015919">
    <property type="entry name" value="Cadherin-like_sf"/>
</dbReference>
<feature type="compositionally biased region" description="Polar residues" evidence="1">
    <location>
        <begin position="1632"/>
        <end position="1659"/>
    </location>
</feature>
<dbReference type="GO" id="GO:0016020">
    <property type="term" value="C:membrane"/>
    <property type="evidence" value="ECO:0007669"/>
    <property type="project" value="InterPro"/>
</dbReference>
<dbReference type="NCBIfam" id="NF012211">
    <property type="entry name" value="tand_rpt_95"/>
    <property type="match status" value="2"/>
</dbReference>
<sequence>MAYSLPATVLQVTGRAWMRHPDGSLTELHAGSRIPPDTEIVTSSGATVSLQVEGGMPILIGENREVALTDDMAGAVDAAEARVAPPQGTDSDRLLAALQSGEDPFDNLDPTAALTSGSGGDAAGSSFVRLARILESTTPLSLEYPNPGAAQTTANVPAAGVAGGDGGSATDGAGTGAANTGSGGAAAPSSGVSAGAPVVGNVPSGEPATGAPSTGTPSTGTPVDVPHVNTAPVAAADTATTTQNASVSGNILRNDTDPDNDALAIVRVGDQRMVTGGVTVAGSSGGTFTVYPDGSYVFNPGASYQHLGAGQTATSSASYTVTDPSGATSTTTVTVTITGVNDAPVSTGLSDVAGQDAQQGVNVDVSSHFSDVDTGDRLTYSAVGLPPGLTIDPRTGVISGTIDASASMGGDHGKYQVVVTATDGIGASTSQAFAWNVGNPAPVAGDDSASGGQNQVLDGNVISGDAQGHGRDVDPDGDTLAVIDVNGQAGNVGQALAGDHGGTFVLNADGSYRFDPGAAFNYLPAGQTRATSISYTVSDGQGGVSTATLTVTVTGTNDVPVMSSGVHAVTEDQGVTGGQLTAEGRLSITDADAGEATFRPGAHFDSSTGNGNAALGTLVFNADGSYTYTVANDNPVVQGLKSGESIVETYTVTSQDGSATSTITITINGTDDRAVITPHAPGDDAGAVIEDMAQTASGKLDVVDLDAGQAVFVPQTGAAGTYGTFSIAADGAWTYTLNNADPAVQALGANESRVEQFTVTSADGTTSTVIVTVQGTNDAPIINVATGADAGAVTEDDAKTATGQFSQTDVDATDTHTWTVDGNAQGAYGTFSVDQTGKWTYTLDNAAAQSLTAKDHIQETYTVKVDDGHGGTATKSVTVTITGTDDAAIITPHATGSDAGTVKEDTTLTTSGKLDIVDPDAGQAVFVPQVSTAGTYGTFALTTDGTWTYTLNNTDPAVQALGVDETRIEQFTVTSADGTTSTVTVTVQGTNDAPTISVPTGADAGSVTEDGTKTATGQFSQTDVDATDTHTWTVDGNAQGAYGTFGVDQTGKWTYTLDNAAAQSLTANDHIQETYTVKVDDGHGGTATKSVTLTINGTDDAAIITPHATGSDAGTVKEDTTLTTSGKLDIVDADAGQAVFVPQTSTAGTYGTFALTTDGTWTYNLNNASTAVQQLAVGQTATETFTVTSADGTTSTVTVTVQGANDAPTINAPTGADSGSVTEDGAKTATGQFSKTDIDATDAHTWTVDGNAKGAYGTFAVDQAGKWTYTLDNTAAQSLTAKDHIQETYTVKVDDGHGGTATKSVTLTINGTDDAAIITPHATGSDAGTVKEDTTLTTSGKLDVADPDAGQAVFVAQNVNGQYGSFTMGTDGTWTYTLNNASTVVQQLAAGQTATEKFTVASADGTTSTVTVTVQGTNDAPAINAPTGTDAGSVTEDGGKTATGQFSQTDIDATDTHTWTVDGSARGAYGTFAVDQTGKWTYTLDNTAAQSLTANDHIQETYAVKVDDGHGGTATKSVTLTINGTDDAAIITPHAMGSDAGTVKEDTTLTTSGKLDIVDPDAGQAVFVPQAGTAGTYGTFALTTDGTWTYTLDNTNPAVQALGVNESRVEQFTVTSADGTTSTVTVSVQGTNDAPTINVPSGSDTGSVTEDGSKTATGQFSKTDIDATDTHTWTVDGNAKGAYGTFNVDQTGKWTYTLDNAAAQSLTAKDHIQETYTVKVDDGHGGTATKSVTLTINGTDDAAIIMPHATGSDAGTVKEDTTLTTSGKLDVVDPDAGQAVFVPQTNTAGTYGTFALTTDGTWTYTLNNSATAVQQLAAGQTATEKFTVASADGTTSTVTVTVQGTNDAPTINVPTGADAGSVTEDGTKTATGQFSKTDIDATDTHSWTVDGNSKGAYGTFAVDQTGKWTYTLDNAATQSLTAKDHIQETYTVKVDDGHGGTATKSVTLTINGTA</sequence>
<name>A0A261RG33_9BORD</name>
<feature type="region of interest" description="Disordered" evidence="1">
    <location>
        <begin position="444"/>
        <end position="472"/>
    </location>
</feature>